<feature type="transmembrane region" description="Helical" evidence="1">
    <location>
        <begin position="12"/>
        <end position="34"/>
    </location>
</feature>
<evidence type="ECO:0000256" key="1">
    <source>
        <dbReference type="SAM" id="Phobius"/>
    </source>
</evidence>
<organism evidence="2 3">
    <name type="scientific">Shouchella xiaoxiensis</name>
    <dbReference type="NCBI Taxonomy" id="766895"/>
    <lineage>
        <taxon>Bacteria</taxon>
        <taxon>Bacillati</taxon>
        <taxon>Bacillota</taxon>
        <taxon>Bacilli</taxon>
        <taxon>Bacillales</taxon>
        <taxon>Bacillaceae</taxon>
        <taxon>Shouchella</taxon>
    </lineage>
</organism>
<evidence type="ECO:0000313" key="3">
    <source>
        <dbReference type="Proteomes" id="UP001179280"/>
    </source>
</evidence>
<keyword evidence="3" id="KW-1185">Reference proteome</keyword>
<keyword evidence="1" id="KW-0812">Transmembrane</keyword>
<reference evidence="2" key="1">
    <citation type="submission" date="2021-01" db="EMBL/GenBank/DDBJ databases">
        <title>Genomic Encyclopedia of Type Strains, Phase IV (KMG-IV): sequencing the most valuable type-strain genomes for metagenomic binning, comparative biology and taxonomic classification.</title>
        <authorList>
            <person name="Goeker M."/>
        </authorList>
    </citation>
    <scope>NUCLEOTIDE SEQUENCE</scope>
    <source>
        <strain evidence="2">DSM 21943</strain>
    </source>
</reference>
<dbReference type="EMBL" id="JAFBCV010000001">
    <property type="protein sequence ID" value="MBM7836904.1"/>
    <property type="molecule type" value="Genomic_DNA"/>
</dbReference>
<sequence length="92" mass="10053">MEQTKGNKEGTTVLQVSLLLLTILVMSVLIWAGFTGQQELFPLLLGITLTLSMSNLYLLNRGTKLGKWYKGAMIIASLSIVLGILNLVFLKG</sequence>
<proteinExistence type="predicted"/>
<feature type="transmembrane region" description="Helical" evidence="1">
    <location>
        <begin position="71"/>
        <end position="90"/>
    </location>
</feature>
<accession>A0ABS2SQV8</accession>
<dbReference type="RefSeq" id="WP_204463629.1">
    <property type="nucleotide sequence ID" value="NZ_JAFBCV010000001.1"/>
</dbReference>
<name>A0ABS2SQV8_9BACI</name>
<evidence type="ECO:0000313" key="2">
    <source>
        <dbReference type="EMBL" id="MBM7836904.1"/>
    </source>
</evidence>
<keyword evidence="1" id="KW-1133">Transmembrane helix</keyword>
<gene>
    <name evidence="2" type="ORF">JOC54_000135</name>
</gene>
<protein>
    <submittedName>
        <fullName evidence="2">Uncharacterized protein</fullName>
    </submittedName>
</protein>
<dbReference type="Proteomes" id="UP001179280">
    <property type="component" value="Unassembled WGS sequence"/>
</dbReference>
<feature type="transmembrane region" description="Helical" evidence="1">
    <location>
        <begin position="40"/>
        <end position="59"/>
    </location>
</feature>
<comment type="caution">
    <text evidence="2">The sequence shown here is derived from an EMBL/GenBank/DDBJ whole genome shotgun (WGS) entry which is preliminary data.</text>
</comment>
<keyword evidence="1" id="KW-0472">Membrane</keyword>